<accession>A0A8J3BMA1</accession>
<comment type="caution">
    <text evidence="2">The sequence shown here is derived from an EMBL/GenBank/DDBJ whole genome shotgun (WGS) entry which is preliminary data.</text>
</comment>
<dbReference type="AlphaFoldDB" id="A0A8J3BMA1"/>
<keyword evidence="3" id="KW-1185">Reference proteome</keyword>
<feature type="transmembrane region" description="Helical" evidence="1">
    <location>
        <begin position="307"/>
        <end position="329"/>
    </location>
</feature>
<dbReference type="EMBL" id="BMQC01000007">
    <property type="protein sequence ID" value="GGK29363.1"/>
    <property type="molecule type" value="Genomic_DNA"/>
</dbReference>
<sequence>MRLLRAEVRRFAKRRLIRWTVGVFVLLLGLVLAGASYQSRPVTAAALATAQARAGTQLAEARAAHAERVAPCVDAVRQGRPPPPEFTADCDAAAAPSPDWYPVAEFLPYQLSFRDEVDGYLLLYGALLALVALLVGASFIGAEWSSGALANLLVWRPQRGRVLLTKLVVAVGAILALGTATAALWLGGVYAVARFDGTVQGTTAGLLQSAGLGAVRAVGLAALVGAFAFALASIGRHTAAAFGAVIGLALVSEVGMAFAGSVLRLRYPGAFQLSTYGQAWVTRSVTLDPVVCAMGATCRADARDITWLHALGVFGAGTVLALLVAFVVLRRRAIT</sequence>
<reference evidence="2" key="2">
    <citation type="submission" date="2020-09" db="EMBL/GenBank/DDBJ databases">
        <authorList>
            <person name="Sun Q."/>
            <person name="Ohkuma M."/>
        </authorList>
    </citation>
    <scope>NUCLEOTIDE SEQUENCE</scope>
    <source>
        <strain evidence="2">JCM 3091</strain>
    </source>
</reference>
<keyword evidence="1" id="KW-0472">Membrane</keyword>
<proteinExistence type="predicted"/>
<feature type="transmembrane region" description="Helical" evidence="1">
    <location>
        <begin position="239"/>
        <end position="263"/>
    </location>
</feature>
<dbReference type="GO" id="GO:0005886">
    <property type="term" value="C:plasma membrane"/>
    <property type="evidence" value="ECO:0007669"/>
    <property type="project" value="UniProtKB-SubCell"/>
</dbReference>
<feature type="transmembrane region" description="Helical" evidence="1">
    <location>
        <begin position="121"/>
        <end position="142"/>
    </location>
</feature>
<protein>
    <submittedName>
        <fullName evidence="2">Uncharacterized protein</fullName>
    </submittedName>
</protein>
<evidence type="ECO:0000256" key="1">
    <source>
        <dbReference type="SAM" id="Phobius"/>
    </source>
</evidence>
<feature type="transmembrane region" description="Helical" evidence="1">
    <location>
        <begin position="163"/>
        <end position="193"/>
    </location>
</feature>
<reference evidence="2" key="1">
    <citation type="journal article" date="2014" name="Int. J. Syst. Evol. Microbiol.">
        <title>Complete genome sequence of Corynebacterium casei LMG S-19264T (=DSM 44701T), isolated from a smear-ripened cheese.</title>
        <authorList>
            <consortium name="US DOE Joint Genome Institute (JGI-PGF)"/>
            <person name="Walter F."/>
            <person name="Albersmeier A."/>
            <person name="Kalinowski J."/>
            <person name="Ruckert C."/>
        </authorList>
    </citation>
    <scope>NUCLEOTIDE SEQUENCE</scope>
    <source>
        <strain evidence="2">JCM 3091</strain>
    </source>
</reference>
<organism evidence="2 3">
    <name type="scientific">Pilimelia terevasa</name>
    <dbReference type="NCBI Taxonomy" id="53372"/>
    <lineage>
        <taxon>Bacteria</taxon>
        <taxon>Bacillati</taxon>
        <taxon>Actinomycetota</taxon>
        <taxon>Actinomycetes</taxon>
        <taxon>Micromonosporales</taxon>
        <taxon>Micromonosporaceae</taxon>
        <taxon>Pilimelia</taxon>
    </lineage>
</organism>
<dbReference type="Proteomes" id="UP000662200">
    <property type="component" value="Unassembled WGS sequence"/>
</dbReference>
<evidence type="ECO:0000313" key="2">
    <source>
        <dbReference type="EMBL" id="GGK29363.1"/>
    </source>
</evidence>
<name>A0A8J3BMA1_9ACTN</name>
<feature type="transmembrane region" description="Helical" evidence="1">
    <location>
        <begin position="213"/>
        <end position="232"/>
    </location>
</feature>
<keyword evidence="1" id="KW-1133">Transmembrane helix</keyword>
<gene>
    <name evidence="2" type="ORF">GCM10010124_22680</name>
</gene>
<dbReference type="GO" id="GO:0140359">
    <property type="term" value="F:ABC-type transporter activity"/>
    <property type="evidence" value="ECO:0007669"/>
    <property type="project" value="InterPro"/>
</dbReference>
<dbReference type="RefSeq" id="WP_189114243.1">
    <property type="nucleotide sequence ID" value="NZ_BMQC01000007.1"/>
</dbReference>
<evidence type="ECO:0000313" key="3">
    <source>
        <dbReference type="Proteomes" id="UP000662200"/>
    </source>
</evidence>
<keyword evidence="1" id="KW-0812">Transmembrane</keyword>